<sequence length="241" mass="24724">MTTELVLLPLGVVAGALTQRVTGVGFALVCAPLLVLVAGPFEGVVLSNLLGLTVSIVVFVTLWRDTEWRKALLLVVPALATIPLGAWVAHNVPPAQLMVIIGLTVIVALSAVVLSDRARVLRGTGGAVAAGGASGFMNVTAGVGGPAIVLYAVSTAWEHRKFVATFQFYSIFVNLASLAAKGGLPHVAPAALIVSFVALAVGLAGGELLSRRVDHEIARRLAIGLALAGAVFTVVKGLLAW</sequence>
<evidence type="ECO:0000256" key="7">
    <source>
        <dbReference type="ARBA" id="ARBA00023136"/>
    </source>
</evidence>
<comment type="caution">
    <text evidence="9">The sequence shown here is derived from an EMBL/GenBank/DDBJ whole genome shotgun (WGS) entry which is preliminary data.</text>
</comment>
<feature type="transmembrane region" description="Helical" evidence="8">
    <location>
        <begin position="71"/>
        <end position="89"/>
    </location>
</feature>
<evidence type="ECO:0000256" key="5">
    <source>
        <dbReference type="ARBA" id="ARBA00022692"/>
    </source>
</evidence>
<evidence type="ECO:0000256" key="1">
    <source>
        <dbReference type="ARBA" id="ARBA00004651"/>
    </source>
</evidence>
<evidence type="ECO:0000256" key="8">
    <source>
        <dbReference type="RuleBase" id="RU363041"/>
    </source>
</evidence>
<dbReference type="RefSeq" id="WP_141847408.1">
    <property type="nucleotide sequence ID" value="NZ_VFPM01000005.1"/>
</dbReference>
<keyword evidence="6 8" id="KW-1133">Transmembrane helix</keyword>
<evidence type="ECO:0000256" key="3">
    <source>
        <dbReference type="ARBA" id="ARBA00022448"/>
    </source>
</evidence>
<accession>A0A543HA63</accession>
<feature type="transmembrane region" description="Helical" evidence="8">
    <location>
        <begin position="186"/>
        <end position="209"/>
    </location>
</feature>
<feature type="transmembrane region" description="Helical" evidence="8">
    <location>
        <begin position="95"/>
        <end position="114"/>
    </location>
</feature>
<organism evidence="9 10">
    <name type="scientific">Humibacillus xanthopallidus</name>
    <dbReference type="NCBI Taxonomy" id="412689"/>
    <lineage>
        <taxon>Bacteria</taxon>
        <taxon>Bacillati</taxon>
        <taxon>Actinomycetota</taxon>
        <taxon>Actinomycetes</taxon>
        <taxon>Micrococcales</taxon>
        <taxon>Intrasporangiaceae</taxon>
        <taxon>Humibacillus</taxon>
    </lineage>
</organism>
<evidence type="ECO:0000313" key="10">
    <source>
        <dbReference type="Proteomes" id="UP000316747"/>
    </source>
</evidence>
<protein>
    <recommendedName>
        <fullName evidence="8">Probable membrane transporter protein</fullName>
    </recommendedName>
</protein>
<evidence type="ECO:0000313" key="9">
    <source>
        <dbReference type="EMBL" id="TQM55215.1"/>
    </source>
</evidence>
<reference evidence="9 10" key="1">
    <citation type="submission" date="2019-06" db="EMBL/GenBank/DDBJ databases">
        <title>Genome sequencing of plant associated microbes to promote plant fitness in Sorghum bicolor and Oryza sativa.</title>
        <authorList>
            <person name="Coleman-Derr D."/>
        </authorList>
    </citation>
    <scope>NUCLEOTIDE SEQUENCE [LARGE SCALE GENOMIC DNA]</scope>
    <source>
        <strain evidence="9 10">KV-663</strain>
    </source>
</reference>
<gene>
    <name evidence="9" type="ORF">FBY41_4543</name>
</gene>
<keyword evidence="10" id="KW-1185">Reference proteome</keyword>
<keyword evidence="5 8" id="KW-0812">Transmembrane</keyword>
<comment type="similarity">
    <text evidence="2 8">Belongs to the 4-toluene sulfonate uptake permease (TSUP) (TC 2.A.102) family.</text>
</comment>
<dbReference type="PANTHER" id="PTHR30269">
    <property type="entry name" value="TRANSMEMBRANE PROTEIN YFCA"/>
    <property type="match status" value="1"/>
</dbReference>
<dbReference type="PANTHER" id="PTHR30269:SF37">
    <property type="entry name" value="MEMBRANE TRANSPORTER PROTEIN"/>
    <property type="match status" value="1"/>
</dbReference>
<keyword evidence="3" id="KW-0813">Transport</keyword>
<feature type="transmembrane region" description="Helical" evidence="8">
    <location>
        <begin position="43"/>
        <end position="64"/>
    </location>
</feature>
<dbReference type="InterPro" id="IPR002781">
    <property type="entry name" value="TM_pro_TauE-like"/>
</dbReference>
<comment type="subcellular location">
    <subcellularLocation>
        <location evidence="1 8">Cell membrane</location>
        <topology evidence="1 8">Multi-pass membrane protein</topology>
    </subcellularLocation>
</comment>
<evidence type="ECO:0000256" key="4">
    <source>
        <dbReference type="ARBA" id="ARBA00022475"/>
    </source>
</evidence>
<keyword evidence="4 8" id="KW-1003">Cell membrane</keyword>
<proteinExistence type="inferred from homology"/>
<evidence type="ECO:0000256" key="2">
    <source>
        <dbReference type="ARBA" id="ARBA00009142"/>
    </source>
</evidence>
<dbReference type="Proteomes" id="UP000316747">
    <property type="component" value="Unassembled WGS sequence"/>
</dbReference>
<dbReference type="EMBL" id="VFPM01000005">
    <property type="protein sequence ID" value="TQM55215.1"/>
    <property type="molecule type" value="Genomic_DNA"/>
</dbReference>
<dbReference type="AlphaFoldDB" id="A0A543HA63"/>
<dbReference type="InterPro" id="IPR052017">
    <property type="entry name" value="TSUP"/>
</dbReference>
<name>A0A543HA63_9MICO</name>
<dbReference type="OrthoDB" id="3872971at2"/>
<dbReference type="Pfam" id="PF01925">
    <property type="entry name" value="TauE"/>
    <property type="match status" value="1"/>
</dbReference>
<dbReference type="GO" id="GO:0005886">
    <property type="term" value="C:plasma membrane"/>
    <property type="evidence" value="ECO:0007669"/>
    <property type="project" value="UniProtKB-SubCell"/>
</dbReference>
<evidence type="ECO:0000256" key="6">
    <source>
        <dbReference type="ARBA" id="ARBA00022989"/>
    </source>
</evidence>
<feature type="transmembrane region" description="Helical" evidence="8">
    <location>
        <begin position="221"/>
        <end position="239"/>
    </location>
</feature>
<keyword evidence="7 8" id="KW-0472">Membrane</keyword>